<gene>
    <name evidence="3" type="ORF">LMG31841_02088</name>
</gene>
<dbReference type="AlphaFoldDB" id="A0A9N8RUS4"/>
<keyword evidence="2" id="KW-0732">Signal</keyword>
<reference evidence="3" key="1">
    <citation type="submission" date="2021-04" db="EMBL/GenBank/DDBJ databases">
        <authorList>
            <person name="Vanwijnsberghe S."/>
        </authorList>
    </citation>
    <scope>NUCLEOTIDE SEQUENCE</scope>
    <source>
        <strain evidence="3">LMG 31841</strain>
    </source>
</reference>
<dbReference type="Proteomes" id="UP000789704">
    <property type="component" value="Unassembled WGS sequence"/>
</dbReference>
<evidence type="ECO:0008006" key="5">
    <source>
        <dbReference type="Google" id="ProtNLM"/>
    </source>
</evidence>
<organism evidence="3 4">
    <name type="scientific">Paraburkholderia saeva</name>
    <dbReference type="NCBI Taxonomy" id="2777537"/>
    <lineage>
        <taxon>Bacteria</taxon>
        <taxon>Pseudomonadati</taxon>
        <taxon>Pseudomonadota</taxon>
        <taxon>Betaproteobacteria</taxon>
        <taxon>Burkholderiales</taxon>
        <taxon>Burkholderiaceae</taxon>
        <taxon>Paraburkholderia</taxon>
    </lineage>
</organism>
<evidence type="ECO:0000256" key="1">
    <source>
        <dbReference type="SAM" id="MobiDB-lite"/>
    </source>
</evidence>
<feature type="chain" id="PRO_5040456309" description="Flagellar hook-length control protein FliK" evidence="2">
    <location>
        <begin position="27"/>
        <end position="513"/>
    </location>
</feature>
<evidence type="ECO:0000256" key="2">
    <source>
        <dbReference type="SAM" id="SignalP"/>
    </source>
</evidence>
<feature type="signal peptide" evidence="2">
    <location>
        <begin position="1"/>
        <end position="26"/>
    </location>
</feature>
<protein>
    <recommendedName>
        <fullName evidence="5">Flagellar hook-length control protein FliK</fullName>
    </recommendedName>
</protein>
<proteinExistence type="predicted"/>
<feature type="region of interest" description="Disordered" evidence="1">
    <location>
        <begin position="223"/>
        <end position="254"/>
    </location>
</feature>
<accession>A0A9N8RUS4</accession>
<keyword evidence="4" id="KW-1185">Reference proteome</keyword>
<dbReference type="EMBL" id="CAJQZC010000003">
    <property type="protein sequence ID" value="CAG4895197.1"/>
    <property type="molecule type" value="Genomic_DNA"/>
</dbReference>
<feature type="region of interest" description="Disordered" evidence="1">
    <location>
        <begin position="177"/>
        <end position="198"/>
    </location>
</feature>
<evidence type="ECO:0000313" key="3">
    <source>
        <dbReference type="EMBL" id="CAG4895197.1"/>
    </source>
</evidence>
<name>A0A9N8RUS4_9BURK</name>
<comment type="caution">
    <text evidence="3">The sequence shown here is derived from an EMBL/GenBank/DDBJ whole genome shotgun (WGS) entry which is preliminary data.</text>
</comment>
<evidence type="ECO:0000313" key="4">
    <source>
        <dbReference type="Proteomes" id="UP000789704"/>
    </source>
</evidence>
<sequence length="513" mass="51553">MKPEHLKLAGIATLVCGAMSSLGAEAATSDASALATGKILSLRNMLKDAAPGMTDDTVQDTEPVVAQGDVPDVAPEADAGVAPATDVVAFAPVNNASDVMYTARTAVGQSQDSGEAPIAVPESARVPFVPDVTSTSATPADEDVPVASAVPLPVVTVVAEDQAAPVTNAVREVARAQKGVTPSADSSEPLTMSAAPDPHQVDAVPTVSAGARVAEPVTAPVTRAARSTQAVPVASTDDAAPLTHPVAKTPPARVAGTPRVSVSVAVPVMSTMPASAPVADAPDASAKGVLSTAESSFDIVRNADSRVAPTPVATRTVSSAAPPVVAHPDEASAVTASGDGMLQRAAVSLKSTVDLTAQPAKPLVTKHDDADPAWASADLVAVDSERLDSMRGGFDLPSGLVVSFGISRAAFVNGNLVSSTSFNIPNIAQMTPQQAQMLANANTGAVVQNGLNNTVQPGALPGLTGSVIQNSLNNQQVQALTTINTTVNSLAAFKAFNIGSTVNSALATAVRPR</sequence>